<keyword evidence="3 9" id="KW-0812">Transmembrane</keyword>
<evidence type="ECO:0000256" key="4">
    <source>
        <dbReference type="ARBA" id="ARBA00022989"/>
    </source>
</evidence>
<proteinExistence type="predicted"/>
<evidence type="ECO:0000313" key="12">
    <source>
        <dbReference type="EMBL" id="CAI2364363.1"/>
    </source>
</evidence>
<gene>
    <name evidence="12" type="ORF">ECRASSUSDP1_LOCUS5706</name>
</gene>
<protein>
    <recommendedName>
        <fullName evidence="11">Potassium channel domain-containing protein</fullName>
    </recommendedName>
</protein>
<feature type="chain" id="PRO_5042082654" description="Potassium channel domain-containing protein" evidence="10">
    <location>
        <begin position="29"/>
        <end position="449"/>
    </location>
</feature>
<feature type="domain" description="Potassium channel" evidence="11">
    <location>
        <begin position="163"/>
        <end position="232"/>
    </location>
</feature>
<dbReference type="GO" id="GO:0005249">
    <property type="term" value="F:voltage-gated potassium channel activity"/>
    <property type="evidence" value="ECO:0007669"/>
    <property type="project" value="InterPro"/>
</dbReference>
<dbReference type="PANTHER" id="PTHR11537">
    <property type="entry name" value="VOLTAGE-GATED POTASSIUM CHANNEL"/>
    <property type="match status" value="1"/>
</dbReference>
<feature type="transmembrane region" description="Helical" evidence="9">
    <location>
        <begin position="90"/>
        <end position="111"/>
    </location>
</feature>
<accession>A0AAD1X600</accession>
<keyword evidence="10" id="KW-0732">Signal</keyword>
<evidence type="ECO:0000256" key="3">
    <source>
        <dbReference type="ARBA" id="ARBA00022692"/>
    </source>
</evidence>
<feature type="compositionally biased region" description="Basic and acidic residues" evidence="8">
    <location>
        <begin position="428"/>
        <end position="449"/>
    </location>
</feature>
<reference evidence="12" key="1">
    <citation type="submission" date="2023-07" db="EMBL/GenBank/DDBJ databases">
        <authorList>
            <consortium name="AG Swart"/>
            <person name="Singh M."/>
            <person name="Singh A."/>
            <person name="Seah K."/>
            <person name="Emmerich C."/>
        </authorList>
    </citation>
    <scope>NUCLEOTIDE SEQUENCE</scope>
    <source>
        <strain evidence="12">DP1</strain>
    </source>
</reference>
<organism evidence="12 13">
    <name type="scientific">Euplotes crassus</name>
    <dbReference type="NCBI Taxonomy" id="5936"/>
    <lineage>
        <taxon>Eukaryota</taxon>
        <taxon>Sar</taxon>
        <taxon>Alveolata</taxon>
        <taxon>Ciliophora</taxon>
        <taxon>Intramacronucleata</taxon>
        <taxon>Spirotrichea</taxon>
        <taxon>Hypotrichia</taxon>
        <taxon>Euplotida</taxon>
        <taxon>Euplotidae</taxon>
        <taxon>Moneuplotes</taxon>
    </lineage>
</organism>
<dbReference type="GO" id="GO:0001508">
    <property type="term" value="P:action potential"/>
    <property type="evidence" value="ECO:0007669"/>
    <property type="project" value="TreeGrafter"/>
</dbReference>
<evidence type="ECO:0000259" key="11">
    <source>
        <dbReference type="Pfam" id="PF07885"/>
    </source>
</evidence>
<sequence length="449" mass="52767">MQRMSGRSRRACAILCGLLLCFCRYSDCYVYHFNAWISYRFYKQQRRNAKSWKLLVITRLSFHIIVNLVVKLPGIHFTKPSVTPMSKSLYTFDTIIIFCSFLRMIYCLNLFQNYDQQVKEYHIFNVDVYLGKREFLKSIQYRYRSHNKLFILCVLLIPFFFLSLLVKIVEQSSDSEDQSFNSVYNSYWVIILSMTTVGYGDVYPVTQTGRFFCLVALVTGNIGLTLLTMSFLNSLKMKQGQKNECAAPEMYFKMRNRQKVLKPQAEALVAKYLCQTALVRKRRERNQVYEQKFRQGNVWNLKRNLKLEREGHFKGLYLLEPGRRGLVPMINQSSERNLKAENEDTLHNDPPNSLTKDNQEEQYSRGCEFCAAIDIIDAFPNFKRSRLRIIGKEQTQEPEETLKITKKPQNIKTVPSQEEFMGGFKRRQSTESKEVSKFELINRNDKPSD</sequence>
<keyword evidence="6 9" id="KW-0472">Membrane</keyword>
<evidence type="ECO:0000256" key="5">
    <source>
        <dbReference type="ARBA" id="ARBA00023065"/>
    </source>
</evidence>
<evidence type="ECO:0000256" key="7">
    <source>
        <dbReference type="ARBA" id="ARBA00023303"/>
    </source>
</evidence>
<dbReference type="Proteomes" id="UP001295684">
    <property type="component" value="Unassembled WGS sequence"/>
</dbReference>
<dbReference type="PANTHER" id="PTHR11537:SF254">
    <property type="entry name" value="POTASSIUM VOLTAGE-GATED CHANNEL PROTEIN SHAB"/>
    <property type="match status" value="1"/>
</dbReference>
<comment type="caution">
    <text evidence="12">The sequence shown here is derived from an EMBL/GenBank/DDBJ whole genome shotgun (WGS) entry which is preliminary data.</text>
</comment>
<keyword evidence="7" id="KW-0407">Ion channel</keyword>
<dbReference type="Gene3D" id="1.10.287.70">
    <property type="match status" value="1"/>
</dbReference>
<dbReference type="InterPro" id="IPR013099">
    <property type="entry name" value="K_chnl_dom"/>
</dbReference>
<feature type="signal peptide" evidence="10">
    <location>
        <begin position="1"/>
        <end position="28"/>
    </location>
</feature>
<evidence type="ECO:0000256" key="10">
    <source>
        <dbReference type="SAM" id="SignalP"/>
    </source>
</evidence>
<feature type="region of interest" description="Disordered" evidence="8">
    <location>
        <begin position="341"/>
        <end position="360"/>
    </location>
</feature>
<dbReference type="InterPro" id="IPR028325">
    <property type="entry name" value="VG_K_chnl"/>
</dbReference>
<keyword evidence="4 9" id="KW-1133">Transmembrane helix</keyword>
<name>A0AAD1X600_EUPCR</name>
<evidence type="ECO:0000256" key="6">
    <source>
        <dbReference type="ARBA" id="ARBA00023136"/>
    </source>
</evidence>
<feature type="transmembrane region" description="Helical" evidence="9">
    <location>
        <begin position="211"/>
        <end position="232"/>
    </location>
</feature>
<keyword evidence="5" id="KW-0406">Ion transport</keyword>
<feature type="transmembrane region" description="Helical" evidence="9">
    <location>
        <begin position="181"/>
        <end position="199"/>
    </location>
</feature>
<evidence type="ECO:0000256" key="8">
    <source>
        <dbReference type="SAM" id="MobiDB-lite"/>
    </source>
</evidence>
<evidence type="ECO:0000256" key="9">
    <source>
        <dbReference type="SAM" id="Phobius"/>
    </source>
</evidence>
<feature type="transmembrane region" description="Helical" evidence="9">
    <location>
        <begin position="149"/>
        <end position="169"/>
    </location>
</feature>
<dbReference type="SUPFAM" id="SSF81324">
    <property type="entry name" value="Voltage-gated potassium channels"/>
    <property type="match status" value="1"/>
</dbReference>
<keyword evidence="13" id="KW-1185">Reference proteome</keyword>
<dbReference type="GO" id="GO:0008076">
    <property type="term" value="C:voltage-gated potassium channel complex"/>
    <property type="evidence" value="ECO:0007669"/>
    <property type="project" value="InterPro"/>
</dbReference>
<evidence type="ECO:0000256" key="1">
    <source>
        <dbReference type="ARBA" id="ARBA00004141"/>
    </source>
</evidence>
<evidence type="ECO:0000313" key="13">
    <source>
        <dbReference type="Proteomes" id="UP001295684"/>
    </source>
</evidence>
<keyword evidence="2" id="KW-0813">Transport</keyword>
<dbReference type="Pfam" id="PF07885">
    <property type="entry name" value="Ion_trans_2"/>
    <property type="match status" value="1"/>
</dbReference>
<evidence type="ECO:0000256" key="2">
    <source>
        <dbReference type="ARBA" id="ARBA00022448"/>
    </source>
</evidence>
<comment type="subcellular location">
    <subcellularLocation>
        <location evidence="1">Membrane</location>
        <topology evidence="1">Multi-pass membrane protein</topology>
    </subcellularLocation>
</comment>
<feature type="region of interest" description="Disordered" evidence="8">
    <location>
        <begin position="420"/>
        <end position="449"/>
    </location>
</feature>
<dbReference type="EMBL" id="CAMPGE010005512">
    <property type="protein sequence ID" value="CAI2364363.1"/>
    <property type="molecule type" value="Genomic_DNA"/>
</dbReference>
<feature type="transmembrane region" description="Helical" evidence="9">
    <location>
        <begin position="52"/>
        <end position="70"/>
    </location>
</feature>
<dbReference type="AlphaFoldDB" id="A0AAD1X600"/>